<dbReference type="Gene3D" id="1.20.120.450">
    <property type="entry name" value="dinb family like domain"/>
    <property type="match status" value="1"/>
</dbReference>
<organism evidence="2 3">
    <name type="scientific">Actinocorallia libanotica</name>
    <dbReference type="NCBI Taxonomy" id="46162"/>
    <lineage>
        <taxon>Bacteria</taxon>
        <taxon>Bacillati</taxon>
        <taxon>Actinomycetota</taxon>
        <taxon>Actinomycetes</taxon>
        <taxon>Streptosporangiales</taxon>
        <taxon>Thermomonosporaceae</taxon>
        <taxon>Actinocorallia</taxon>
    </lineage>
</organism>
<accession>A0ABN1S2K0</accession>
<feature type="domain" description="Mycothiol-dependent maleylpyruvate isomerase metal-binding" evidence="1">
    <location>
        <begin position="10"/>
        <end position="131"/>
    </location>
</feature>
<protein>
    <submittedName>
        <fullName evidence="2">TIGR03086 family metal-binding protein</fullName>
    </submittedName>
</protein>
<dbReference type="InterPro" id="IPR024344">
    <property type="entry name" value="MDMPI_metal-binding"/>
</dbReference>
<dbReference type="InterPro" id="IPR034660">
    <property type="entry name" value="DinB/YfiT-like"/>
</dbReference>
<sequence>MNETYKAMTECAAEAARVAGKVRKERLDGPTPCAEFDLRALVNHWVLYTSHGLERRALKQPIPEELLQRDFTAEDDWAAAYAAQLDRALAAWARPAAWEGEIPLGEGHSADAPEIAAMIVKELAVHGWDVARSIGEDFALSDASAALVLAVVEEHGEIYRQYQGFAAPVAVPADAPLFTRALALSGRDPHQTL</sequence>
<dbReference type="Pfam" id="PF11716">
    <property type="entry name" value="MDMPI_N"/>
    <property type="match status" value="1"/>
</dbReference>
<name>A0ABN1S2K0_9ACTN</name>
<dbReference type="Proteomes" id="UP001500665">
    <property type="component" value="Unassembled WGS sequence"/>
</dbReference>
<gene>
    <name evidence="2" type="ORF">GCM10009550_79050</name>
</gene>
<dbReference type="RefSeq" id="WP_344248101.1">
    <property type="nucleotide sequence ID" value="NZ_BAAAHH010000084.1"/>
</dbReference>
<reference evidence="2 3" key="1">
    <citation type="journal article" date="2019" name="Int. J. Syst. Evol. Microbiol.">
        <title>The Global Catalogue of Microorganisms (GCM) 10K type strain sequencing project: providing services to taxonomists for standard genome sequencing and annotation.</title>
        <authorList>
            <consortium name="The Broad Institute Genomics Platform"/>
            <consortium name="The Broad Institute Genome Sequencing Center for Infectious Disease"/>
            <person name="Wu L."/>
            <person name="Ma J."/>
        </authorList>
    </citation>
    <scope>NUCLEOTIDE SEQUENCE [LARGE SCALE GENOMIC DNA]</scope>
    <source>
        <strain evidence="2 3">JCM 10696</strain>
    </source>
</reference>
<evidence type="ECO:0000313" key="3">
    <source>
        <dbReference type="Proteomes" id="UP001500665"/>
    </source>
</evidence>
<keyword evidence="3" id="KW-1185">Reference proteome</keyword>
<dbReference type="InterPro" id="IPR017520">
    <property type="entry name" value="CHP03086"/>
</dbReference>
<proteinExistence type="predicted"/>
<comment type="caution">
    <text evidence="2">The sequence shown here is derived from an EMBL/GenBank/DDBJ whole genome shotgun (WGS) entry which is preliminary data.</text>
</comment>
<dbReference type="NCBIfam" id="TIGR03086">
    <property type="entry name" value="TIGR03086 family metal-binding protein"/>
    <property type="match status" value="1"/>
</dbReference>
<dbReference type="EMBL" id="BAAAHH010000084">
    <property type="protein sequence ID" value="GAA0970948.1"/>
    <property type="molecule type" value="Genomic_DNA"/>
</dbReference>
<evidence type="ECO:0000259" key="1">
    <source>
        <dbReference type="Pfam" id="PF11716"/>
    </source>
</evidence>
<evidence type="ECO:0000313" key="2">
    <source>
        <dbReference type="EMBL" id="GAA0970948.1"/>
    </source>
</evidence>
<dbReference type="SUPFAM" id="SSF109854">
    <property type="entry name" value="DinB/YfiT-like putative metalloenzymes"/>
    <property type="match status" value="1"/>
</dbReference>